<dbReference type="CDD" id="cd00761">
    <property type="entry name" value="Glyco_tranf_GTA_type"/>
    <property type="match status" value="1"/>
</dbReference>
<reference evidence="3 4" key="1">
    <citation type="journal article" date="2019" name="Int. J. Syst. Evol. Microbiol.">
        <title>The Global Catalogue of Microorganisms (GCM) 10K type strain sequencing project: providing services to taxonomists for standard genome sequencing and annotation.</title>
        <authorList>
            <consortium name="The Broad Institute Genomics Platform"/>
            <consortium name="The Broad Institute Genome Sequencing Center for Infectious Disease"/>
            <person name="Wu L."/>
            <person name="Ma J."/>
        </authorList>
    </citation>
    <scope>NUCLEOTIDE SEQUENCE [LARGE SCALE GENOMIC DNA]</scope>
    <source>
        <strain evidence="3 4">JCM 13004</strain>
    </source>
</reference>
<name>A0ABN1WJI6_9ACTN</name>
<dbReference type="Gene3D" id="3.90.550.10">
    <property type="entry name" value="Spore Coat Polysaccharide Biosynthesis Protein SpsA, Chain A"/>
    <property type="match status" value="1"/>
</dbReference>
<feature type="domain" description="TarS/TarP linker" evidence="2">
    <location>
        <begin position="240"/>
        <end position="331"/>
    </location>
</feature>
<dbReference type="Pfam" id="PF00535">
    <property type="entry name" value="Glycos_transf_2"/>
    <property type="match status" value="1"/>
</dbReference>
<protein>
    <recommendedName>
        <fullName evidence="5">Glycosyl transferase family 2</fullName>
    </recommendedName>
</protein>
<dbReference type="Proteomes" id="UP001500037">
    <property type="component" value="Unassembled WGS sequence"/>
</dbReference>
<evidence type="ECO:0000313" key="4">
    <source>
        <dbReference type="Proteomes" id="UP001500037"/>
    </source>
</evidence>
<gene>
    <name evidence="3" type="ORF">GCM10009665_45770</name>
</gene>
<evidence type="ECO:0000313" key="3">
    <source>
        <dbReference type="EMBL" id="GAA1249872.1"/>
    </source>
</evidence>
<accession>A0ABN1WJI6</accession>
<feature type="domain" description="Glycosyltransferase 2-like" evidence="1">
    <location>
        <begin position="17"/>
        <end position="146"/>
    </location>
</feature>
<dbReference type="InterPro" id="IPR001173">
    <property type="entry name" value="Glyco_trans_2-like"/>
</dbReference>
<dbReference type="PANTHER" id="PTHR43685:SF2">
    <property type="entry name" value="GLYCOSYLTRANSFERASE 2-LIKE DOMAIN-CONTAINING PROTEIN"/>
    <property type="match status" value="1"/>
</dbReference>
<evidence type="ECO:0000259" key="2">
    <source>
        <dbReference type="Pfam" id="PF22181"/>
    </source>
</evidence>
<evidence type="ECO:0000259" key="1">
    <source>
        <dbReference type="Pfam" id="PF00535"/>
    </source>
</evidence>
<dbReference type="InterPro" id="IPR029044">
    <property type="entry name" value="Nucleotide-diphossugar_trans"/>
</dbReference>
<sequence length="414" mass="45780">MTDMTDVPAATVVPEVTVVVVVHNAMPYLTACLDSLVAQSIRRRRGGLEVVAVDDGSTDDGPAELRRYADRHPGLFRLLARVDPGGAAAAGNRALALARGRHLFFLGAEDRLGDQALERLVALADRVGSDVVLGRMVGVNGRQVPQGIFEESRERVGFTDSALAWALSDAKLFRRSLVEQYGLRRREDLPAYSDRPFTLEACLRSGRISVLADYDCYYAVLRDEGEHVTARSGHEDRLRGIGAVLEVVERLAEPGPEREALCGRAFSWEIPRLLQSDFLTLAEPVQRRVCAGVGRLVDRHCEPAAFRELPVRDRLRLDLARRGRVAALRRLIRYQAAYWEPPMHRVVGQAEEAGQVGPGGQVVGQEPGGGVAAGERPSLPVKVWRGLVPAQVRRRLRRQPAWRGFVQRAYARWG</sequence>
<dbReference type="EMBL" id="BAAALF010000088">
    <property type="protein sequence ID" value="GAA1249872.1"/>
    <property type="molecule type" value="Genomic_DNA"/>
</dbReference>
<dbReference type="InterPro" id="IPR050834">
    <property type="entry name" value="Glycosyltransf_2"/>
</dbReference>
<comment type="caution">
    <text evidence="3">The sequence shown here is derived from an EMBL/GenBank/DDBJ whole genome shotgun (WGS) entry which is preliminary data.</text>
</comment>
<evidence type="ECO:0008006" key="5">
    <source>
        <dbReference type="Google" id="ProtNLM"/>
    </source>
</evidence>
<dbReference type="Pfam" id="PF22181">
    <property type="entry name" value="TarS_linker"/>
    <property type="match status" value="1"/>
</dbReference>
<proteinExistence type="predicted"/>
<dbReference type="PANTHER" id="PTHR43685">
    <property type="entry name" value="GLYCOSYLTRANSFERASE"/>
    <property type="match status" value="1"/>
</dbReference>
<organism evidence="3 4">
    <name type="scientific">Kitasatospora nipponensis</name>
    <dbReference type="NCBI Taxonomy" id="258049"/>
    <lineage>
        <taxon>Bacteria</taxon>
        <taxon>Bacillati</taxon>
        <taxon>Actinomycetota</taxon>
        <taxon>Actinomycetes</taxon>
        <taxon>Kitasatosporales</taxon>
        <taxon>Streptomycetaceae</taxon>
        <taxon>Kitasatospora</taxon>
    </lineage>
</organism>
<keyword evidence="4" id="KW-1185">Reference proteome</keyword>
<dbReference type="SUPFAM" id="SSF53448">
    <property type="entry name" value="Nucleotide-diphospho-sugar transferases"/>
    <property type="match status" value="1"/>
</dbReference>
<dbReference type="InterPro" id="IPR054028">
    <property type="entry name" value="TarS/TarP_linker"/>
</dbReference>